<evidence type="ECO:0000256" key="5">
    <source>
        <dbReference type="PROSITE-ProRule" id="PRU00124"/>
    </source>
</evidence>
<comment type="caution">
    <text evidence="5">Lacks conserved residue(s) required for the propagation of feature annotation.</text>
</comment>
<feature type="region of interest" description="Disordered" evidence="7">
    <location>
        <begin position="1"/>
        <end position="37"/>
    </location>
</feature>
<feature type="compositionally biased region" description="Basic and acidic residues" evidence="7">
    <location>
        <begin position="499"/>
        <end position="518"/>
    </location>
</feature>
<dbReference type="InterPro" id="IPR002172">
    <property type="entry name" value="LDrepeatLR_classA_rpt"/>
</dbReference>
<feature type="region of interest" description="Disordered" evidence="7">
    <location>
        <begin position="1228"/>
        <end position="1283"/>
    </location>
</feature>
<evidence type="ECO:0000256" key="6">
    <source>
        <dbReference type="RuleBase" id="RU363034"/>
    </source>
</evidence>
<dbReference type="PRINTS" id="PR00261">
    <property type="entry name" value="LDLRECEPTOR"/>
</dbReference>
<sequence>MVAPKFLLNSDKQNSDGDKSPSPEPFREPEDLVSIDLHNERKSRKNSKSIGDKEVKYKEKVFKILVLVFVFNIIILMIFAVMVYLNEEKYLFKTKPLSLPIFNRAGEQIILDESVDPLEDMILRCLDQNSLSVCCDFFKNAETSFNLDEWCELDNMISSMDIDVRRKRELKRDAVPEAINQLMYTDNNVQDHPEYYDFDYEDHNKMYLDHNGNIINMDYNNDGDGNRYIDYGYQEQSFNYQGYPNENENLYNIPSPSPFTSAPLPYEFPTYQRNNGQHRSSANIEEVLPKNDNEAIIDKYQRLHEPEPKFHYNSDSRHSQTTTEDIPYSVSFNLDFPEEQLIDQVINESEYTSEIVPTSNHDDLHVQTEEVRIQVPEKIDHAVVDAMKTTTKTIPSSDGHMNKYNSDTMGLEISKIESSSSTEGSPLIDEHFQSSSEAKQPSGSNNSHSPSEYTDSTIHSLDSITTNEYKFHEESITNIHSTTEFGISDDRNFNSREKMDQISDKHRANEAEENRSKITSEYSSPTVEMQSNLQAMFNPCFSPYPNPFYNPYKMALPAPYDGNQVMKVIQSNNQKAPQFILNPPMYPYMQPSYLPTQQYMPNYWQQTLQQSQSQNTHPIQVSGPGGQFYVCNPIPPVTNNIASVSGIEVRRESYNLQDMLADIPEEFKASNKSREAPILCPLGQQSCEDGSKCIPKHHVCDNEAHCEDGSDEMFCTCKDRVGKLRTCDGYFDCPDGQDELGCFGCEKDEFSCDDWSRFRKSTCIPIEHRCDGIRQCEITGKDEEDCSVLADNVGDQPQFKISNSVGFLHRNYKGKWYPTCFGTDLWATEICQTESGPTSITPRSHMMLTTNNYDGHFINILPNNNINLVKNCVQDRAAFVECPPLFCGLRMTINNPYRPQEVDTSAENLINDMERGAEVKKENVLLGNSRVVGGKPSQPAAWPWLVSIYKNGIFHCGGVLINEMWIVTAAHCVDKYWLYYYEIQAGMLRRFSYAPMEQHRWAAVIIANENYDKSTLENDIALMKLSSPVRFNRYVRPICLPSEATAGRNFMEGPSPGTICTTVGWGATIEHGSDPDHMREVEVPITKQCKHPDDKGGDEICAGLSEGGKDACQGDSGGPLMCRNPNDPSQWHLAGIVSHGEGCARPDEPGVYTKVSRYVGWIAENIGSERFSSNIPLQSCPGYICRVTNQCLPKKHHCDKIVDCLFGDDESSCKHSFHNIFKHSRRNPILAKTREENDEKEEETTGISTDSEDSITTNESSTSKTALPETNENATMEHDSERSTIAYITSFSAKPGLENIPNHTTGESIIDRTTISASIDMVPHGAIIENNTKHHTDTSHDHLKTIPNLNRYFICKSLLQLIPSEKRCNKEVDCEDGTDEDHCTCVDYIRNTNSAAICDGITDCFDGSDEINCAICDSINEYYCRHSKQCIPLRKRCNGIADCSRSEDEWDCAALTNGKTLTLDSDLRPELAMSGIITINRFGVWRPFCSNMSDNEASIVTNVCNLLGFEEYVGYHKYLVEDRPIDVLQKNASKLSMTHQVNDAILSKDENSNATKCSGLNVTCSVVSLDKTMHIGRPDNVSGDVELYTSPWNAVIYSDGIYRCMGTILDPRWIITSVNCFKGITTLRWHYITVILGTGKAQLQVQGPHEQIIRVVETVGIPNSDIVLLRIGKNMTYTRYVKNAALELRREGRRRERCIAIGLHRNHAKYIRLTPLELCEVGFRCFESNVMKECGNSEPWSGTIVCHSSNGWYPAAVYHEATGPCGLTAVKKYTSIPFYKNKILNIMKHASISVDAPPCDGFRCALGECINENKTCDGIPDCRSGEDEIPEICSEKKWSCHLSNKTCGCPKTQLKCKNDECVPKFTFCDGKNDCGDNSDEPTVCSCRAYLELTDPNKVCDGILNCLDRSDEDPLFCSCRKDDFNCISVDVCVRNDMVCDGIEDCPNGEDEKVCYDLSSSRGRRSNAGEVMKRTGGIWHSGCFNISYNTEELEHICEQLGFFNSTPIQLKPPQDIGNMTTSRPVIDNFDLIWIHRNQGNKFSLSIRRGNEPFVKFVPDDHCYRLFVACL</sequence>
<dbReference type="GO" id="GO:0004252">
    <property type="term" value="F:serine-type endopeptidase activity"/>
    <property type="evidence" value="ECO:0007669"/>
    <property type="project" value="InterPro"/>
</dbReference>
<reference evidence="10" key="1">
    <citation type="submission" date="2022-01" db="EMBL/GenBank/DDBJ databases">
        <authorList>
            <person name="King R."/>
        </authorList>
    </citation>
    <scope>NUCLEOTIDE SEQUENCE</scope>
</reference>
<dbReference type="PROSITE" id="PS50068">
    <property type="entry name" value="LDLRA_2"/>
    <property type="match status" value="8"/>
</dbReference>
<dbReference type="SUPFAM" id="SSF57424">
    <property type="entry name" value="LDL receptor-like module"/>
    <property type="match status" value="6"/>
</dbReference>
<evidence type="ECO:0000259" key="9">
    <source>
        <dbReference type="PROSITE" id="PS50240"/>
    </source>
</evidence>
<evidence type="ECO:0000256" key="7">
    <source>
        <dbReference type="SAM" id="MobiDB-lite"/>
    </source>
</evidence>
<feature type="transmembrane region" description="Helical" evidence="8">
    <location>
        <begin position="64"/>
        <end position="85"/>
    </location>
</feature>
<feature type="compositionally biased region" description="Low complexity" evidence="7">
    <location>
        <begin position="416"/>
        <end position="427"/>
    </location>
</feature>
<reference evidence="10" key="2">
    <citation type="submission" date="2022-10" db="EMBL/GenBank/DDBJ databases">
        <authorList>
            <consortium name="ENA_rothamsted_submissions"/>
            <consortium name="culmorum"/>
            <person name="King R."/>
        </authorList>
    </citation>
    <scope>NUCLEOTIDE SEQUENCE</scope>
</reference>
<accession>A0A9N9SL50</accession>
<evidence type="ECO:0000256" key="2">
    <source>
        <dbReference type="ARBA" id="ARBA00022801"/>
    </source>
</evidence>
<dbReference type="FunFam" id="2.40.10.10:FF:000003">
    <property type="entry name" value="Transmembrane serine protease 3"/>
    <property type="match status" value="1"/>
</dbReference>
<dbReference type="OrthoDB" id="10016557at2759"/>
<feature type="domain" description="Peptidase S1" evidence="9">
    <location>
        <begin position="931"/>
        <end position="1167"/>
    </location>
</feature>
<dbReference type="Pfam" id="PF00057">
    <property type="entry name" value="Ldl_recept_a"/>
    <property type="match status" value="4"/>
</dbReference>
<evidence type="ECO:0000256" key="4">
    <source>
        <dbReference type="ARBA" id="ARBA00023157"/>
    </source>
</evidence>
<feature type="region of interest" description="Disordered" evidence="7">
    <location>
        <begin position="416"/>
        <end position="457"/>
    </location>
</feature>
<feature type="domain" description="Peptidase S1" evidence="9">
    <location>
        <begin position="1580"/>
        <end position="1907"/>
    </location>
</feature>
<evidence type="ECO:0000256" key="3">
    <source>
        <dbReference type="ARBA" id="ARBA00022825"/>
    </source>
</evidence>
<feature type="compositionally biased region" description="Polar residues" evidence="7">
    <location>
        <begin position="433"/>
        <end position="457"/>
    </location>
</feature>
<keyword evidence="4 5" id="KW-1015">Disulfide bond</keyword>
<feature type="disulfide bond" evidence="5">
    <location>
        <begin position="1849"/>
        <end position="1861"/>
    </location>
</feature>
<dbReference type="PROSITE" id="PS00135">
    <property type="entry name" value="TRYPSIN_SER"/>
    <property type="match status" value="1"/>
</dbReference>
<dbReference type="PANTHER" id="PTHR24252:SF7">
    <property type="entry name" value="HYALIN"/>
    <property type="match status" value="1"/>
</dbReference>
<feature type="compositionally biased region" description="Polar residues" evidence="7">
    <location>
        <begin position="1245"/>
        <end position="1274"/>
    </location>
</feature>
<dbReference type="PROSITE" id="PS50240">
    <property type="entry name" value="TRYPSIN_DOM"/>
    <property type="match status" value="2"/>
</dbReference>
<dbReference type="SMART" id="SM00020">
    <property type="entry name" value="Tryp_SPc"/>
    <property type="match status" value="1"/>
</dbReference>
<dbReference type="GO" id="GO:0006508">
    <property type="term" value="P:proteolysis"/>
    <property type="evidence" value="ECO:0007669"/>
    <property type="project" value="UniProtKB-KW"/>
</dbReference>
<dbReference type="Pfam" id="PF00089">
    <property type="entry name" value="Trypsin"/>
    <property type="match status" value="1"/>
</dbReference>
<dbReference type="Proteomes" id="UP001153737">
    <property type="component" value="Chromosome 7"/>
</dbReference>
<dbReference type="SMART" id="SM00192">
    <property type="entry name" value="LDLa"/>
    <property type="match status" value="8"/>
</dbReference>
<dbReference type="SUPFAM" id="SSF50494">
    <property type="entry name" value="Trypsin-like serine proteases"/>
    <property type="match status" value="2"/>
</dbReference>
<dbReference type="CDD" id="cd00112">
    <property type="entry name" value="LDLa"/>
    <property type="match status" value="8"/>
</dbReference>
<gene>
    <name evidence="10" type="ORF">PHAECO_LOCUS10889</name>
</gene>
<dbReference type="Gene3D" id="2.40.10.10">
    <property type="entry name" value="Trypsin-like serine proteases"/>
    <property type="match status" value="3"/>
</dbReference>
<protein>
    <recommendedName>
        <fullName evidence="9">Peptidase S1 domain-containing protein</fullName>
    </recommendedName>
</protein>
<keyword evidence="2 6" id="KW-0378">Hydrolase</keyword>
<evidence type="ECO:0000256" key="1">
    <source>
        <dbReference type="ARBA" id="ARBA00022670"/>
    </source>
</evidence>
<feature type="region of interest" description="Disordered" evidence="7">
    <location>
        <begin position="499"/>
        <end position="523"/>
    </location>
</feature>
<dbReference type="PANTHER" id="PTHR24252">
    <property type="entry name" value="ACROSIN-RELATED"/>
    <property type="match status" value="1"/>
</dbReference>
<dbReference type="CDD" id="cd00190">
    <property type="entry name" value="Tryp_SPc"/>
    <property type="match status" value="1"/>
</dbReference>
<dbReference type="InterPro" id="IPR015420">
    <property type="entry name" value="Peptidase_S1A_nudel"/>
</dbReference>
<dbReference type="Gene3D" id="4.10.400.10">
    <property type="entry name" value="Low-density Lipoprotein Receptor"/>
    <property type="match status" value="7"/>
</dbReference>
<keyword evidence="8" id="KW-0472">Membrane</keyword>
<keyword evidence="3 6" id="KW-0720">Serine protease</keyword>
<dbReference type="InterPro" id="IPR033116">
    <property type="entry name" value="TRYPSIN_SER"/>
</dbReference>
<dbReference type="InterPro" id="IPR036055">
    <property type="entry name" value="LDL_receptor-like_sf"/>
</dbReference>
<dbReference type="PROSITE" id="PS00134">
    <property type="entry name" value="TRYPSIN_HIS"/>
    <property type="match status" value="1"/>
</dbReference>
<feature type="disulfide bond" evidence="5">
    <location>
        <begin position="1804"/>
        <end position="1822"/>
    </location>
</feature>
<dbReference type="PROSITE" id="PS01209">
    <property type="entry name" value="LDLRA_1"/>
    <property type="match status" value="3"/>
</dbReference>
<evidence type="ECO:0000256" key="8">
    <source>
        <dbReference type="SAM" id="Phobius"/>
    </source>
</evidence>
<dbReference type="InterPro" id="IPR018114">
    <property type="entry name" value="TRYPSIN_HIS"/>
</dbReference>
<dbReference type="Pfam" id="PF09342">
    <property type="entry name" value="DUF1986"/>
    <property type="match status" value="1"/>
</dbReference>
<keyword evidence="8" id="KW-1133">Transmembrane helix</keyword>
<feature type="disulfide bond" evidence="5">
    <location>
        <begin position="1198"/>
        <end position="1213"/>
    </location>
</feature>
<keyword evidence="1 6" id="KW-0645">Protease</keyword>
<dbReference type="InterPro" id="IPR001254">
    <property type="entry name" value="Trypsin_dom"/>
</dbReference>
<feature type="disulfide bond" evidence="5">
    <location>
        <begin position="1437"/>
        <end position="1452"/>
    </location>
</feature>
<dbReference type="InterPro" id="IPR043504">
    <property type="entry name" value="Peptidase_S1_PA_chymotrypsin"/>
</dbReference>
<feature type="disulfide bond" evidence="5">
    <location>
        <begin position="1398"/>
        <end position="1413"/>
    </location>
</feature>
<evidence type="ECO:0000313" key="10">
    <source>
        <dbReference type="EMBL" id="CAG9823853.1"/>
    </source>
</evidence>
<feature type="disulfide bond" evidence="5">
    <location>
        <begin position="1938"/>
        <end position="1953"/>
    </location>
</feature>
<keyword evidence="11" id="KW-1185">Reference proteome</keyword>
<feature type="compositionally biased region" description="Basic and acidic residues" evidence="7">
    <location>
        <begin position="13"/>
        <end position="30"/>
    </location>
</feature>
<feature type="disulfide bond" evidence="5">
    <location>
        <begin position="1856"/>
        <end position="1874"/>
    </location>
</feature>
<evidence type="ECO:0000313" key="11">
    <source>
        <dbReference type="Proteomes" id="UP001153737"/>
    </source>
</evidence>
<feature type="disulfide bond" evidence="5">
    <location>
        <begin position="700"/>
        <end position="715"/>
    </location>
</feature>
<dbReference type="InterPro" id="IPR023415">
    <property type="entry name" value="LDLR_class-A_CS"/>
</dbReference>
<name>A0A9N9SL50_PHACE</name>
<dbReference type="EMBL" id="OU896713">
    <property type="protein sequence ID" value="CAG9823853.1"/>
    <property type="molecule type" value="Genomic_DNA"/>
</dbReference>
<proteinExistence type="predicted"/>
<dbReference type="InterPro" id="IPR009003">
    <property type="entry name" value="Peptidase_S1_PA"/>
</dbReference>
<dbReference type="Gene3D" id="2.40.128.620">
    <property type="match status" value="1"/>
</dbReference>
<organism evidence="10 11">
    <name type="scientific">Phaedon cochleariae</name>
    <name type="common">Mustard beetle</name>
    <dbReference type="NCBI Taxonomy" id="80249"/>
    <lineage>
        <taxon>Eukaryota</taxon>
        <taxon>Metazoa</taxon>
        <taxon>Ecdysozoa</taxon>
        <taxon>Arthropoda</taxon>
        <taxon>Hexapoda</taxon>
        <taxon>Insecta</taxon>
        <taxon>Pterygota</taxon>
        <taxon>Neoptera</taxon>
        <taxon>Endopterygota</taxon>
        <taxon>Coleoptera</taxon>
        <taxon>Polyphaga</taxon>
        <taxon>Cucujiformia</taxon>
        <taxon>Chrysomeloidea</taxon>
        <taxon>Chrysomelidae</taxon>
        <taxon>Chrysomelinae</taxon>
        <taxon>Chrysomelini</taxon>
        <taxon>Phaedon</taxon>
    </lineage>
</organism>
<keyword evidence="8" id="KW-0812">Transmembrane</keyword>